<protein>
    <submittedName>
        <fullName evidence="2">Uncharacterized protein</fullName>
    </submittedName>
</protein>
<reference evidence="3" key="1">
    <citation type="journal article" date="2018" name="Nat. Microbiol.">
        <title>Leveraging single-cell genomics to expand the fungal tree of life.</title>
        <authorList>
            <person name="Ahrendt S.R."/>
            <person name="Quandt C.A."/>
            <person name="Ciobanu D."/>
            <person name="Clum A."/>
            <person name="Salamov A."/>
            <person name="Andreopoulos B."/>
            <person name="Cheng J.F."/>
            <person name="Woyke T."/>
            <person name="Pelin A."/>
            <person name="Henrissat B."/>
            <person name="Reynolds N.K."/>
            <person name="Benny G.L."/>
            <person name="Smith M.E."/>
            <person name="James T.Y."/>
            <person name="Grigoriev I.V."/>
        </authorList>
    </citation>
    <scope>NUCLEOTIDE SEQUENCE [LARGE SCALE GENOMIC DNA]</scope>
    <source>
        <strain evidence="3">RSA 468</strain>
    </source>
</reference>
<dbReference type="EMBL" id="ML003480">
    <property type="protein sequence ID" value="RKP33899.1"/>
    <property type="molecule type" value="Genomic_DNA"/>
</dbReference>
<accession>A0A4V1J407</accession>
<name>A0A4V1J407_9FUNG</name>
<feature type="region of interest" description="Disordered" evidence="1">
    <location>
        <begin position="664"/>
        <end position="721"/>
    </location>
</feature>
<dbReference type="Proteomes" id="UP000268162">
    <property type="component" value="Unassembled WGS sequence"/>
</dbReference>
<keyword evidence="3" id="KW-1185">Reference proteome</keyword>
<feature type="non-terminal residue" evidence="2">
    <location>
        <position position="721"/>
    </location>
</feature>
<dbReference type="AlphaFoldDB" id="A0A4V1J407"/>
<evidence type="ECO:0000256" key="1">
    <source>
        <dbReference type="SAM" id="MobiDB-lite"/>
    </source>
</evidence>
<evidence type="ECO:0000313" key="2">
    <source>
        <dbReference type="EMBL" id="RKP33899.1"/>
    </source>
</evidence>
<evidence type="ECO:0000313" key="3">
    <source>
        <dbReference type="Proteomes" id="UP000268162"/>
    </source>
</evidence>
<organism evidence="2 3">
    <name type="scientific">Dimargaris cristalligena</name>
    <dbReference type="NCBI Taxonomy" id="215637"/>
    <lineage>
        <taxon>Eukaryota</taxon>
        <taxon>Fungi</taxon>
        <taxon>Fungi incertae sedis</taxon>
        <taxon>Zoopagomycota</taxon>
        <taxon>Kickxellomycotina</taxon>
        <taxon>Dimargaritomycetes</taxon>
        <taxon>Dimargaritales</taxon>
        <taxon>Dimargaritaceae</taxon>
        <taxon>Dimargaris</taxon>
    </lineage>
</organism>
<feature type="compositionally biased region" description="Polar residues" evidence="1">
    <location>
        <begin position="712"/>
        <end position="721"/>
    </location>
</feature>
<gene>
    <name evidence="2" type="ORF">BJ085DRAFT_41628</name>
</gene>
<feature type="region of interest" description="Disordered" evidence="1">
    <location>
        <begin position="613"/>
        <end position="639"/>
    </location>
</feature>
<proteinExistence type="predicted"/>
<sequence>MPVDGSPVRPPGALEDQQLDALKHTSDHLFKIKGFTLSKAVSSLLDAYFDYAAGLAVSPSANTDTPPPEVIRNLLPLLCRPGASSVGLFFGEFSRVLWRRSAADVIRVIEIEYAHQISQTQPDELPFPQQFIAWATEAIVENRVPPSALFQLYNILQQVTAYFHRLNDQQCRQPPAAVNSAVSTNPSHLVLPVCNHFFKQFIQTCQRAAQASVELFSITQPNSDNGAGRSLQPSPSAPTSLSPISGFSYLPALRDFGQRLPTVLEHYHTHSRCPHAAGNSFAEGDTCVVSESFSYLYLDLVELMGIAVSPSQAGPTRRTILYYMWLLPSTSEPTPSIPDLLPPAALLFPLNHIFHRLDSPPEDPHRGFLLHCHALAHLLAAFELQSPGCLGETLHRILDQLLVRPALAATVYPVFINHLLALVVLAKSEESQTGFFARGLAQSLLTVVHPVCTKLVQLAEMVFNSVTLRATAPVTVNSLPVSMQALLLKIFQIIQLVLLGTGTDPPMTREICTLPPGFGLRVLLLFIRECSVVCGSSGDTSPLQPPSSLSPEVLLCEIRTTLQRSFQPSQVTYHQLVSTLIALWYSPGSYQNILESAGQPATQLAAEGTVTAGAENTPIPPATPTLSASGEAKGAVDSTGRPSAFPDWFNNMVDLPSLPNDGLYSRNGTLVDPAQRGKDHLAGNKRKYEKGPRERFNSRSRPRGGDSPSLFGGTSNKTDSR</sequence>